<dbReference type="Gene3D" id="2.60.40.420">
    <property type="entry name" value="Cupredoxins - blue copper proteins"/>
    <property type="match status" value="3"/>
</dbReference>
<evidence type="ECO:0000256" key="10">
    <source>
        <dbReference type="ARBA" id="ARBA00023157"/>
    </source>
</evidence>
<dbReference type="PANTHER" id="PTHR33021">
    <property type="entry name" value="BLUE COPPER PROTEIN"/>
    <property type="match status" value="1"/>
</dbReference>
<evidence type="ECO:0000256" key="2">
    <source>
        <dbReference type="ARBA" id="ARBA00022448"/>
    </source>
</evidence>
<accession>A0AAV0JVM7</accession>
<dbReference type="GO" id="GO:0009055">
    <property type="term" value="F:electron transfer activity"/>
    <property type="evidence" value="ECO:0007669"/>
    <property type="project" value="InterPro"/>
</dbReference>
<proteinExistence type="predicted"/>
<dbReference type="Proteomes" id="UP001154282">
    <property type="component" value="Unassembled WGS sequence"/>
</dbReference>
<evidence type="ECO:0000256" key="11">
    <source>
        <dbReference type="ARBA" id="ARBA00023180"/>
    </source>
</evidence>
<dbReference type="InterPro" id="IPR039391">
    <property type="entry name" value="Phytocyanin-like"/>
</dbReference>
<dbReference type="GO" id="GO:0046872">
    <property type="term" value="F:metal ion binding"/>
    <property type="evidence" value="ECO:0007669"/>
    <property type="project" value="UniProtKB-KW"/>
</dbReference>
<reference evidence="14" key="1">
    <citation type="submission" date="2022-08" db="EMBL/GenBank/DDBJ databases">
        <authorList>
            <person name="Gutierrez-Valencia J."/>
        </authorList>
    </citation>
    <scope>NUCLEOTIDE SEQUENCE</scope>
</reference>
<keyword evidence="2" id="KW-0813">Transport</keyword>
<gene>
    <name evidence="14" type="ORF">LITE_LOCUS16152</name>
</gene>
<dbReference type="Pfam" id="PF02298">
    <property type="entry name" value="Cu_bind_like"/>
    <property type="match status" value="2"/>
</dbReference>
<feature type="transmembrane region" description="Helical" evidence="12">
    <location>
        <begin position="207"/>
        <end position="228"/>
    </location>
</feature>
<keyword evidence="9 12" id="KW-0472">Membrane</keyword>
<feature type="domain" description="Phytocyanin" evidence="13">
    <location>
        <begin position="1"/>
        <end position="81"/>
    </location>
</feature>
<keyword evidence="3 12" id="KW-0812">Transmembrane</keyword>
<keyword evidence="10" id="KW-1015">Disulfide bond</keyword>
<feature type="domain" description="Phytocyanin" evidence="13">
    <location>
        <begin position="95"/>
        <end position="195"/>
    </location>
</feature>
<evidence type="ECO:0000256" key="6">
    <source>
        <dbReference type="ARBA" id="ARBA00022982"/>
    </source>
</evidence>
<keyword evidence="11" id="KW-0325">Glycoprotein</keyword>
<dbReference type="GO" id="GO:0009610">
    <property type="term" value="P:response to symbiotic fungus"/>
    <property type="evidence" value="ECO:0007669"/>
    <property type="project" value="UniProtKB-ARBA"/>
</dbReference>
<dbReference type="GO" id="GO:0005886">
    <property type="term" value="C:plasma membrane"/>
    <property type="evidence" value="ECO:0007669"/>
    <property type="project" value="TreeGrafter"/>
</dbReference>
<organism evidence="14 15">
    <name type="scientific">Linum tenue</name>
    <dbReference type="NCBI Taxonomy" id="586396"/>
    <lineage>
        <taxon>Eukaryota</taxon>
        <taxon>Viridiplantae</taxon>
        <taxon>Streptophyta</taxon>
        <taxon>Embryophyta</taxon>
        <taxon>Tracheophyta</taxon>
        <taxon>Spermatophyta</taxon>
        <taxon>Magnoliopsida</taxon>
        <taxon>eudicotyledons</taxon>
        <taxon>Gunneridae</taxon>
        <taxon>Pentapetalae</taxon>
        <taxon>rosids</taxon>
        <taxon>fabids</taxon>
        <taxon>Malpighiales</taxon>
        <taxon>Linaceae</taxon>
        <taxon>Linum</taxon>
    </lineage>
</organism>
<dbReference type="PROSITE" id="PS51485">
    <property type="entry name" value="PHYTOCYANIN"/>
    <property type="match status" value="2"/>
</dbReference>
<dbReference type="CDD" id="cd04216">
    <property type="entry name" value="Phytocyanin"/>
    <property type="match status" value="1"/>
</dbReference>
<evidence type="ECO:0000256" key="4">
    <source>
        <dbReference type="ARBA" id="ARBA00022723"/>
    </source>
</evidence>
<dbReference type="InterPro" id="IPR008972">
    <property type="entry name" value="Cupredoxin"/>
</dbReference>
<evidence type="ECO:0000313" key="14">
    <source>
        <dbReference type="EMBL" id="CAI0414020.1"/>
    </source>
</evidence>
<evidence type="ECO:0000256" key="3">
    <source>
        <dbReference type="ARBA" id="ARBA00022692"/>
    </source>
</evidence>
<protein>
    <recommendedName>
        <fullName evidence="13">Phytocyanin domain-containing protein</fullName>
    </recommendedName>
</protein>
<evidence type="ECO:0000259" key="13">
    <source>
        <dbReference type="PROSITE" id="PS51485"/>
    </source>
</evidence>
<keyword evidence="6" id="KW-0249">Electron transport</keyword>
<evidence type="ECO:0000256" key="12">
    <source>
        <dbReference type="SAM" id="Phobius"/>
    </source>
</evidence>
<comment type="subcellular location">
    <subcellularLocation>
        <location evidence="1">Membrane</location>
        <topology evidence="1">Single-pass type I membrane protein</topology>
    </subcellularLocation>
</comment>
<dbReference type="FunFam" id="2.60.40.420:FF:000067">
    <property type="entry name" value="Cupredoxin superfamily protein"/>
    <property type="match status" value="1"/>
</dbReference>
<dbReference type="PANTHER" id="PTHR33021:SF533">
    <property type="entry name" value="PHYTOCYANIN DOMAIN-CONTAINING PROTEIN"/>
    <property type="match status" value="1"/>
</dbReference>
<dbReference type="EMBL" id="CAMGYJ010000005">
    <property type="protein sequence ID" value="CAI0414020.1"/>
    <property type="molecule type" value="Genomic_DNA"/>
</dbReference>
<name>A0AAV0JVM7_9ROSI</name>
<evidence type="ECO:0000256" key="8">
    <source>
        <dbReference type="ARBA" id="ARBA00023008"/>
    </source>
</evidence>
<evidence type="ECO:0000313" key="15">
    <source>
        <dbReference type="Proteomes" id="UP001154282"/>
    </source>
</evidence>
<dbReference type="InterPro" id="IPR003245">
    <property type="entry name" value="Phytocyanin_dom"/>
</dbReference>
<evidence type="ECO:0000256" key="5">
    <source>
        <dbReference type="ARBA" id="ARBA00022729"/>
    </source>
</evidence>
<sequence>MASAKQYVVGDDKGWTKDFDYTTWTAGKQFFVGDSLEPLVGAPLTTGSDEIPLKTTGRKWYICGVSGHCSSGQKLVITVLDGSAAPAPTPTSPSTEYVVGDERGWTNNFDYATWAEGKTFFVGDSLVFNYPAGKHNVFKVNGTDFQDCAKPLAAAPPLTSGSDEIPLKTAGKKWYICGVSGHCASGQKLVITVSEGSAPPAGYSSSGVAMVNIGFAALVLVGTLGMLFF</sequence>
<evidence type="ECO:0000256" key="9">
    <source>
        <dbReference type="ARBA" id="ARBA00023136"/>
    </source>
</evidence>
<evidence type="ECO:0000256" key="7">
    <source>
        <dbReference type="ARBA" id="ARBA00022989"/>
    </source>
</evidence>
<dbReference type="AlphaFoldDB" id="A0AAV0JVM7"/>
<keyword evidence="5" id="KW-0732">Signal</keyword>
<comment type="caution">
    <text evidence="14">The sequence shown here is derived from an EMBL/GenBank/DDBJ whole genome shotgun (WGS) entry which is preliminary data.</text>
</comment>
<evidence type="ECO:0000256" key="1">
    <source>
        <dbReference type="ARBA" id="ARBA00004479"/>
    </source>
</evidence>
<dbReference type="SUPFAM" id="SSF49503">
    <property type="entry name" value="Cupredoxins"/>
    <property type="match status" value="2"/>
</dbReference>
<keyword evidence="7 12" id="KW-1133">Transmembrane helix</keyword>
<keyword evidence="15" id="KW-1185">Reference proteome</keyword>
<keyword evidence="8" id="KW-0186">Copper</keyword>
<keyword evidence="4" id="KW-0479">Metal-binding</keyword>